<dbReference type="InterPro" id="IPR038607">
    <property type="entry name" value="PhoD-like_sf"/>
</dbReference>
<dbReference type="SUPFAM" id="SSF56300">
    <property type="entry name" value="Metallo-dependent phosphatases"/>
    <property type="match status" value="1"/>
</dbReference>
<dbReference type="AlphaFoldDB" id="A0A1W2E6F8"/>
<reference evidence="2 3" key="1">
    <citation type="submission" date="2017-04" db="EMBL/GenBank/DDBJ databases">
        <authorList>
            <person name="Afonso C.L."/>
            <person name="Miller P.J."/>
            <person name="Scott M.A."/>
            <person name="Spackman E."/>
            <person name="Goraichik I."/>
            <person name="Dimitrov K.M."/>
            <person name="Suarez D.L."/>
            <person name="Swayne D.E."/>
        </authorList>
    </citation>
    <scope>NUCLEOTIDE SEQUENCE [LARGE SCALE GENOMIC DNA]</scope>
    <source>
        <strain evidence="2 3">CGMCC 1.10972</strain>
    </source>
</reference>
<dbReference type="CDD" id="cd07389">
    <property type="entry name" value="MPP_PhoD"/>
    <property type="match status" value="1"/>
</dbReference>
<dbReference type="GO" id="GO:0016020">
    <property type="term" value="C:membrane"/>
    <property type="evidence" value="ECO:0007669"/>
    <property type="project" value="TreeGrafter"/>
</dbReference>
<sequence>MTQAQMHDAPASAGFRAGPILVSRGCSEGVHHVDAIVARPSAEPAPSLTLDGHGALEAKHLKDLFETSVWRFSLDLPENAPASYDFEGETFRIMPPGPADARIAYVSCNGQEAGDMDRPLEERDAMWDRLAAEHAVSPFALIMEGGDQLYADDVLQCHPDIVHWNTLPDEERGTMALSEAAQNAIRLFYLERYCLTYSRPAMRHLSAEVPGAMMWDDHDIIDGWGSHPAPLLDGPVGRGLFEAAREIFLLFQLGATEDDLPAAMPDRTGEGLGYALRYPGYSIVVPDLRSERRLERVLGPKGWAGLERMLAETPKGDRVFLMSSVPVMGPRLSWLEFVADWVEPARKYEDDLRDQWQSRAHREEWIRLLKLLANHQESGAGPITIVSGEIHLATRGEMRLRDGTHLHQLVSSGIAHRAPPKAYAVVLTMLARLGESPLPKRKIRLHRLPSIKTVYVEERNFMTLSRKGRDWSAEWELEDQGRTPPLQLQ</sequence>
<gene>
    <name evidence="2" type="ORF">SAMN06297251_1222</name>
</gene>
<protein>
    <recommendedName>
        <fullName evidence="1">PhoD-like phosphatase domain-containing protein</fullName>
    </recommendedName>
</protein>
<evidence type="ECO:0000259" key="1">
    <source>
        <dbReference type="Pfam" id="PF19050"/>
    </source>
</evidence>
<feature type="domain" description="PhoD-like phosphatase" evidence="1">
    <location>
        <begin position="125"/>
        <end position="347"/>
    </location>
</feature>
<evidence type="ECO:0000313" key="3">
    <source>
        <dbReference type="Proteomes" id="UP000192656"/>
    </source>
</evidence>
<dbReference type="PANTHER" id="PTHR46689:SF1">
    <property type="entry name" value="PHOD-LIKE PHOSPHATASE DOMAIN-CONTAINING PROTEIN"/>
    <property type="match status" value="1"/>
</dbReference>
<dbReference type="Gene3D" id="3.60.21.70">
    <property type="entry name" value="PhoD-like phosphatase"/>
    <property type="match status" value="1"/>
</dbReference>
<dbReference type="InterPro" id="IPR018946">
    <property type="entry name" value="PhoD-like_MPP"/>
</dbReference>
<keyword evidence="3" id="KW-1185">Reference proteome</keyword>
<dbReference type="STRING" id="937218.SAMN06297251_1222"/>
<dbReference type="InterPro" id="IPR029052">
    <property type="entry name" value="Metallo-depent_PP-like"/>
</dbReference>
<name>A0A1W2E6F8_9HYPH</name>
<dbReference type="EMBL" id="FWXR01000022">
    <property type="protein sequence ID" value="SMD05341.1"/>
    <property type="molecule type" value="Genomic_DNA"/>
</dbReference>
<evidence type="ECO:0000313" key="2">
    <source>
        <dbReference type="EMBL" id="SMD05341.1"/>
    </source>
</evidence>
<organism evidence="2 3">
    <name type="scientific">Fulvimarina manganoxydans</name>
    <dbReference type="NCBI Taxonomy" id="937218"/>
    <lineage>
        <taxon>Bacteria</taxon>
        <taxon>Pseudomonadati</taxon>
        <taxon>Pseudomonadota</taxon>
        <taxon>Alphaproteobacteria</taxon>
        <taxon>Hyphomicrobiales</taxon>
        <taxon>Aurantimonadaceae</taxon>
        <taxon>Fulvimarina</taxon>
    </lineage>
</organism>
<dbReference type="Pfam" id="PF19050">
    <property type="entry name" value="PhoD_2"/>
    <property type="match status" value="1"/>
</dbReference>
<dbReference type="InterPro" id="IPR043904">
    <property type="entry name" value="PhoD_2-like"/>
</dbReference>
<dbReference type="RefSeq" id="WP_084412053.1">
    <property type="nucleotide sequence ID" value="NZ_FWXR01000022.1"/>
</dbReference>
<proteinExistence type="predicted"/>
<accession>A0A1W2E6F8</accession>
<dbReference type="PANTHER" id="PTHR46689">
    <property type="entry name" value="MEMBRANE PROTEIN, PUTATIVE-RELATED"/>
    <property type="match status" value="1"/>
</dbReference>
<dbReference type="Proteomes" id="UP000192656">
    <property type="component" value="Unassembled WGS sequence"/>
</dbReference>
<dbReference type="OrthoDB" id="327733at2"/>